<reference evidence="1" key="1">
    <citation type="journal article" date="2021" name="Genome Biol. Evol.">
        <title>The assembled and annotated genome of the fairy-ring fungus Marasmius oreades.</title>
        <authorList>
            <person name="Hiltunen M."/>
            <person name="Ament-Velasquez S.L."/>
            <person name="Johannesson H."/>
        </authorList>
    </citation>
    <scope>NUCLEOTIDE SEQUENCE</scope>
    <source>
        <strain evidence="1">03SP1</strain>
    </source>
</reference>
<dbReference type="OrthoDB" id="2982755at2759"/>
<accession>A0A9P7V4C7</accession>
<keyword evidence="2" id="KW-1185">Reference proteome</keyword>
<dbReference type="AlphaFoldDB" id="A0A9P7V4C7"/>
<comment type="caution">
    <text evidence="1">The sequence shown here is derived from an EMBL/GenBank/DDBJ whole genome shotgun (WGS) entry which is preliminary data.</text>
</comment>
<dbReference type="EMBL" id="CM032181">
    <property type="protein sequence ID" value="KAG7100024.1"/>
    <property type="molecule type" value="Genomic_DNA"/>
</dbReference>
<name>A0A9P7V4C7_9AGAR</name>
<evidence type="ECO:0000313" key="2">
    <source>
        <dbReference type="Proteomes" id="UP001049176"/>
    </source>
</evidence>
<dbReference type="Proteomes" id="UP001049176">
    <property type="component" value="Chromosome 1"/>
</dbReference>
<organism evidence="1 2">
    <name type="scientific">Marasmius oreades</name>
    <name type="common">fairy-ring Marasmius</name>
    <dbReference type="NCBI Taxonomy" id="181124"/>
    <lineage>
        <taxon>Eukaryota</taxon>
        <taxon>Fungi</taxon>
        <taxon>Dikarya</taxon>
        <taxon>Basidiomycota</taxon>
        <taxon>Agaricomycotina</taxon>
        <taxon>Agaricomycetes</taxon>
        <taxon>Agaricomycetidae</taxon>
        <taxon>Agaricales</taxon>
        <taxon>Marasmiineae</taxon>
        <taxon>Marasmiaceae</taxon>
        <taxon>Marasmius</taxon>
    </lineage>
</organism>
<evidence type="ECO:0000313" key="1">
    <source>
        <dbReference type="EMBL" id="KAG7100024.1"/>
    </source>
</evidence>
<dbReference type="GeneID" id="66070886"/>
<dbReference type="KEGG" id="more:E1B28_001810"/>
<gene>
    <name evidence="1" type="ORF">E1B28_001810</name>
</gene>
<sequence length="455" mass="52006">MAKPPNSTPLLGLQSTEKQGYSFLYSGNSDLPKGTFVVTGLSKLSDFASFLDDSSECQESQSVRHVLLSDVSFEDLEDNFGFLKLPKKILEHTVTENNDTSTLPTTGTLESACFPGKPGDIDTTDEEEDILSYNRKLRRRLARAVRDLPNVVERIFGRIAPTVETLSLLLYISPSFESEIHGYHSDWPMSQRNGYMEAVDSFFWKKDTLGERVQKYQFPNLNALTLRNALRLGDARVSVTSRSSDYEVPFPLLENLTHLHIAQAQTFAGSKRAPSVASLRESLPRLTHVRFTGSPQPRLFKDPPREVHEGWSKQMNDLLPIGWWDNILRALNAYPDPPKLESLVPPNLKLIIHPNYSHRFTSTGGFCGTYLVEYDDFVEGLREIEKEQDNIHLVWPSEEGWNWFSNLKDASTWELDLLALFPVSRALEDFRERIRGGEGEWRIVTPNSENRRRWW</sequence>
<protein>
    <submittedName>
        <fullName evidence="1">Uncharacterized protein</fullName>
    </submittedName>
</protein>
<dbReference type="RefSeq" id="XP_043016494.1">
    <property type="nucleotide sequence ID" value="XM_043147780.1"/>
</dbReference>
<proteinExistence type="predicted"/>